<dbReference type="EMBL" id="JAPWGM010000003">
    <property type="protein sequence ID" value="MCZ4244280.1"/>
    <property type="molecule type" value="Genomic_DNA"/>
</dbReference>
<proteinExistence type="predicted"/>
<accession>A0ABT4L8P1</accession>
<name>A0ABT4L8P1_9SPHI</name>
<dbReference type="Proteomes" id="UP001144347">
    <property type="component" value="Unassembled WGS sequence"/>
</dbReference>
<dbReference type="RefSeq" id="WP_269427353.1">
    <property type="nucleotide sequence ID" value="NZ_JAPWGM010000003.1"/>
</dbReference>
<organism evidence="1 2">
    <name type="scientific">Pedobacter punctiformis</name>
    <dbReference type="NCBI Taxonomy" id="3004097"/>
    <lineage>
        <taxon>Bacteria</taxon>
        <taxon>Pseudomonadati</taxon>
        <taxon>Bacteroidota</taxon>
        <taxon>Sphingobacteriia</taxon>
        <taxon>Sphingobacteriales</taxon>
        <taxon>Sphingobacteriaceae</taxon>
        <taxon>Pedobacter</taxon>
    </lineage>
</organism>
<evidence type="ECO:0000313" key="1">
    <source>
        <dbReference type="EMBL" id="MCZ4244280.1"/>
    </source>
</evidence>
<keyword evidence="2" id="KW-1185">Reference proteome</keyword>
<comment type="caution">
    <text evidence="1">The sequence shown here is derived from an EMBL/GenBank/DDBJ whole genome shotgun (WGS) entry which is preliminary data.</text>
</comment>
<protein>
    <submittedName>
        <fullName evidence="1">Uncharacterized protein</fullName>
    </submittedName>
</protein>
<evidence type="ECO:0000313" key="2">
    <source>
        <dbReference type="Proteomes" id="UP001144347"/>
    </source>
</evidence>
<gene>
    <name evidence="1" type="ORF">O0955_09715</name>
</gene>
<dbReference type="Gene3D" id="3.90.226.10">
    <property type="entry name" value="2-enoyl-CoA Hydratase, Chain A, domain 1"/>
    <property type="match status" value="1"/>
</dbReference>
<reference evidence="1" key="1">
    <citation type="submission" date="2022-12" db="EMBL/GenBank/DDBJ databases">
        <title>Genome sequence of HCMS5-2.</title>
        <authorList>
            <person name="Woo H."/>
        </authorList>
    </citation>
    <scope>NUCLEOTIDE SEQUENCE</scope>
    <source>
        <strain evidence="1">HCMS5-2</strain>
    </source>
</reference>
<sequence>MDSLFLHQNIIIDLTETPSDGNSTVARAIMGRFANKPLPFQVHEFDEKEYQTKRHWIEWVTPRKKIFNGNVYALVGHWTGNREKL</sequence>